<dbReference type="Proteomes" id="UP000030023">
    <property type="component" value="Unassembled WGS sequence"/>
</dbReference>
<gene>
    <name evidence="3" type="ORF">Q757_00850</name>
</gene>
<dbReference type="InterPro" id="IPR020904">
    <property type="entry name" value="Sc_DH/Rdtase_CS"/>
</dbReference>
<dbReference type="Pfam" id="PF00106">
    <property type="entry name" value="adh_short"/>
    <property type="match status" value="1"/>
</dbReference>
<comment type="caution">
    <text evidence="3">The sequence shown here is derived from an EMBL/GenBank/DDBJ whole genome shotgun (WGS) entry which is preliminary data.</text>
</comment>
<dbReference type="InterPro" id="IPR002347">
    <property type="entry name" value="SDR_fam"/>
</dbReference>
<dbReference type="SUPFAM" id="SSF51735">
    <property type="entry name" value="NAD(P)-binding Rossmann-fold domains"/>
    <property type="match status" value="1"/>
</dbReference>
<sequence length="181" mass="19841">MDLAIEKFGKVDAIFNNAGIMPQSNLANGDRDVWKQTFDINVFGVLNGISAVLPIFHKQGHGHILVTDSMAGHQVYPGLSVYSGTKYALQAIVQGLRLEEARNNIRTSIISPGAVRTELFRSVGDDDSAEKLKKSWEGENSALRSEDVAEAVVYALDNPQRVNVSEIIVQPLYGDLRPDAF</sequence>
<keyword evidence="4" id="KW-1185">Reference proteome</keyword>
<keyword evidence="2" id="KW-0560">Oxidoreductase</keyword>
<dbReference type="CDD" id="cd05233">
    <property type="entry name" value="SDR_c"/>
    <property type="match status" value="1"/>
</dbReference>
<evidence type="ECO:0000256" key="1">
    <source>
        <dbReference type="ARBA" id="ARBA00006484"/>
    </source>
</evidence>
<comment type="similarity">
    <text evidence="1">Belongs to the short-chain dehydrogenases/reductases (SDR) family.</text>
</comment>
<accession>A0ABR4XSM0</accession>
<evidence type="ECO:0000313" key="3">
    <source>
        <dbReference type="EMBL" id="KGO32472.1"/>
    </source>
</evidence>
<name>A0ABR4XSM0_9LACO</name>
<dbReference type="PROSITE" id="PS00061">
    <property type="entry name" value="ADH_SHORT"/>
    <property type="match status" value="1"/>
</dbReference>
<dbReference type="InterPro" id="IPR036291">
    <property type="entry name" value="NAD(P)-bd_dom_sf"/>
</dbReference>
<dbReference type="PANTHER" id="PTHR43115">
    <property type="entry name" value="DEHYDROGENASE/REDUCTASE SDR FAMILY MEMBER 11"/>
    <property type="match status" value="1"/>
</dbReference>
<dbReference type="EMBL" id="AXCV01000016">
    <property type="protein sequence ID" value="KGO32472.1"/>
    <property type="molecule type" value="Genomic_DNA"/>
</dbReference>
<proteinExistence type="inferred from homology"/>
<reference evidence="3 4" key="1">
    <citation type="journal article" date="2014" name="Antonie Van Leeuwenhoek">
        <title>Oenococcus alcoholitolerans sp. nov., a lactic acid bacteria isolated from cachaca and ethanol fermentation processes.</title>
        <authorList>
            <person name="Badotti F."/>
            <person name="Moreira A.P."/>
            <person name="Tonon L.A."/>
            <person name="de Lucena B.T."/>
            <person name="Gomes Fde C."/>
            <person name="Kruger R."/>
            <person name="Thompson C.C."/>
            <person name="de Morais M.A.Jr."/>
            <person name="Rosa C.A."/>
            <person name="Thompson F.L."/>
        </authorList>
    </citation>
    <scope>NUCLEOTIDE SEQUENCE [LARGE SCALE GENOMIC DNA]</scope>
    <source>
        <strain evidence="3 4">UFRJ-M7.2.18</strain>
    </source>
</reference>
<dbReference type="PRINTS" id="PR00081">
    <property type="entry name" value="GDHRDH"/>
</dbReference>
<dbReference type="PANTHER" id="PTHR43115:SF4">
    <property type="entry name" value="DEHYDROGENASE_REDUCTASE SDR FAMILY MEMBER 11"/>
    <property type="match status" value="1"/>
</dbReference>
<evidence type="ECO:0000256" key="2">
    <source>
        <dbReference type="ARBA" id="ARBA00023002"/>
    </source>
</evidence>
<protein>
    <submittedName>
        <fullName evidence="3">Septum formation initiator</fullName>
    </submittedName>
</protein>
<evidence type="ECO:0000313" key="4">
    <source>
        <dbReference type="Proteomes" id="UP000030023"/>
    </source>
</evidence>
<organism evidence="3 4">
    <name type="scientific">Oenococcus alcoholitolerans</name>
    <dbReference type="NCBI Taxonomy" id="931074"/>
    <lineage>
        <taxon>Bacteria</taxon>
        <taxon>Bacillati</taxon>
        <taxon>Bacillota</taxon>
        <taxon>Bacilli</taxon>
        <taxon>Lactobacillales</taxon>
        <taxon>Lactobacillaceae</taxon>
        <taxon>Oenococcus</taxon>
    </lineage>
</organism>
<dbReference type="Gene3D" id="3.40.50.720">
    <property type="entry name" value="NAD(P)-binding Rossmann-like Domain"/>
    <property type="match status" value="1"/>
</dbReference>